<protein>
    <recommendedName>
        <fullName evidence="4">PF13262 family protein</fullName>
    </recommendedName>
</protein>
<accession>A0A829DAU9</accession>
<name>A0A829DAU9_LEPIR</name>
<evidence type="ECO:0000256" key="1">
    <source>
        <dbReference type="SAM" id="MobiDB-lite"/>
    </source>
</evidence>
<evidence type="ECO:0000313" key="2">
    <source>
        <dbReference type="EMBL" id="EMY05366.1"/>
    </source>
</evidence>
<proteinExistence type="predicted"/>
<gene>
    <name evidence="2" type="ORF">LEP1GSC029_3390</name>
</gene>
<feature type="region of interest" description="Disordered" evidence="1">
    <location>
        <begin position="61"/>
        <end position="88"/>
    </location>
</feature>
<comment type="caution">
    <text evidence="2">The sequence shown here is derived from an EMBL/GenBank/DDBJ whole genome shotgun (WGS) entry which is preliminary data.</text>
</comment>
<dbReference type="Proteomes" id="UP000012329">
    <property type="component" value="Unassembled WGS sequence"/>
</dbReference>
<evidence type="ECO:0008006" key="4">
    <source>
        <dbReference type="Google" id="ProtNLM"/>
    </source>
</evidence>
<reference evidence="2 3" key="1">
    <citation type="submission" date="2013-02" db="EMBL/GenBank/DDBJ databases">
        <authorList>
            <person name="Harkins D.M."/>
            <person name="Durkin A.S."/>
            <person name="Brinkac L.M."/>
            <person name="Haft D.H."/>
            <person name="Selengut J.D."/>
            <person name="Sanka R."/>
            <person name="DePew J."/>
            <person name="Purushe J."/>
            <person name="Whelen A.C."/>
            <person name="Vinetz J.M."/>
            <person name="Sutton G.G."/>
            <person name="Nierman W.C."/>
            <person name="Fouts D.E."/>
        </authorList>
    </citation>
    <scope>NUCLEOTIDE SEQUENCE [LARGE SCALE GENOMIC DNA]</scope>
    <source>
        <strain evidence="2 3">2002000626</strain>
    </source>
</reference>
<organism evidence="2 3">
    <name type="scientific">Leptospira interrogans str. 2002000626</name>
    <dbReference type="NCBI Taxonomy" id="996803"/>
    <lineage>
        <taxon>Bacteria</taxon>
        <taxon>Pseudomonadati</taxon>
        <taxon>Spirochaetota</taxon>
        <taxon>Spirochaetia</taxon>
        <taxon>Leptospirales</taxon>
        <taxon>Leptospiraceae</taxon>
        <taxon>Leptospira</taxon>
    </lineage>
</organism>
<sequence length="139" mass="15171">MELTLSSFKEYLPANHGFSDPYLNRILSDASREVSELDKVPISHPQFDFLQRLKSLAAIQSESSTSRRGLNSADTTPPDSPTSFSLSGAFSVGFGGQKSESERIFGSGGENAMTEANSYEVQYKKALIKIREMGGRVIA</sequence>
<dbReference type="EMBL" id="AFJL02000087">
    <property type="protein sequence ID" value="EMY05366.1"/>
    <property type="molecule type" value="Genomic_DNA"/>
</dbReference>
<evidence type="ECO:0000313" key="3">
    <source>
        <dbReference type="Proteomes" id="UP000012329"/>
    </source>
</evidence>
<dbReference type="AlphaFoldDB" id="A0A829DAU9"/>